<proteinExistence type="inferred from homology"/>
<dbReference type="CDD" id="cd04886">
    <property type="entry name" value="ACT_ThrD-II-like"/>
    <property type="match status" value="1"/>
</dbReference>
<keyword evidence="4" id="KW-0456">Lyase</keyword>
<dbReference type="AlphaFoldDB" id="T1G187"/>
<dbReference type="FunFam" id="3.40.50.1100:FF:000007">
    <property type="entry name" value="L-threonine dehydratase catabolic TdcB"/>
    <property type="match status" value="1"/>
</dbReference>
<dbReference type="STRING" id="6412.T1G187"/>
<reference evidence="10" key="1">
    <citation type="submission" date="2012-12" db="EMBL/GenBank/DDBJ databases">
        <authorList>
            <person name="Hellsten U."/>
            <person name="Grimwood J."/>
            <person name="Chapman J.A."/>
            <person name="Shapiro H."/>
            <person name="Aerts A."/>
            <person name="Otillar R.P."/>
            <person name="Terry A.Y."/>
            <person name="Boore J.L."/>
            <person name="Simakov O."/>
            <person name="Marletaz F."/>
            <person name="Cho S.-J."/>
            <person name="Edsinger-Gonzales E."/>
            <person name="Havlak P."/>
            <person name="Kuo D.-H."/>
            <person name="Larsson T."/>
            <person name="Lv J."/>
            <person name="Arendt D."/>
            <person name="Savage R."/>
            <person name="Osoegawa K."/>
            <person name="de Jong P."/>
            <person name="Lindberg D.R."/>
            <person name="Seaver E.C."/>
            <person name="Weisblat D.A."/>
            <person name="Putnam N.H."/>
            <person name="Grigoriev I.V."/>
            <person name="Rokhsar D.S."/>
        </authorList>
    </citation>
    <scope>NUCLEOTIDE SEQUENCE</scope>
</reference>
<dbReference type="Proteomes" id="UP000015101">
    <property type="component" value="Unassembled WGS sequence"/>
</dbReference>
<accession>T1G187</accession>
<name>T1G187_HELRO</name>
<evidence type="ECO:0000256" key="2">
    <source>
        <dbReference type="ARBA" id="ARBA00010869"/>
    </source>
</evidence>
<evidence type="ECO:0000313" key="10">
    <source>
        <dbReference type="Proteomes" id="UP000015101"/>
    </source>
</evidence>
<dbReference type="Gene3D" id="3.40.50.1100">
    <property type="match status" value="2"/>
</dbReference>
<keyword evidence="10" id="KW-1185">Reference proteome</keyword>
<reference evidence="8 10" key="2">
    <citation type="journal article" date="2013" name="Nature">
        <title>Insights into bilaterian evolution from three spiralian genomes.</title>
        <authorList>
            <person name="Simakov O."/>
            <person name="Marletaz F."/>
            <person name="Cho S.J."/>
            <person name="Edsinger-Gonzales E."/>
            <person name="Havlak P."/>
            <person name="Hellsten U."/>
            <person name="Kuo D.H."/>
            <person name="Larsson T."/>
            <person name="Lv J."/>
            <person name="Arendt D."/>
            <person name="Savage R."/>
            <person name="Osoegawa K."/>
            <person name="de Jong P."/>
            <person name="Grimwood J."/>
            <person name="Chapman J.A."/>
            <person name="Shapiro H."/>
            <person name="Aerts A."/>
            <person name="Otillar R.P."/>
            <person name="Terry A.Y."/>
            <person name="Boore J.L."/>
            <person name="Grigoriev I.V."/>
            <person name="Lindberg D.R."/>
            <person name="Seaver E.C."/>
            <person name="Weisblat D.A."/>
            <person name="Putnam N.H."/>
            <person name="Rokhsar D.S."/>
        </authorList>
    </citation>
    <scope>NUCLEOTIDE SEQUENCE</scope>
</reference>
<evidence type="ECO:0000256" key="5">
    <source>
        <dbReference type="ARBA" id="ARBA00041766"/>
    </source>
</evidence>
<dbReference type="Pfam" id="PF00291">
    <property type="entry name" value="PALP"/>
    <property type="match status" value="1"/>
</dbReference>
<dbReference type="CTD" id="20214835"/>
<dbReference type="InterPro" id="IPR001926">
    <property type="entry name" value="TrpB-like_PALP"/>
</dbReference>
<evidence type="ECO:0000313" key="9">
    <source>
        <dbReference type="EnsemblMetazoa" id="HelroP73017"/>
    </source>
</evidence>
<evidence type="ECO:0000256" key="6">
    <source>
        <dbReference type="ARBA" id="ARBA00042605"/>
    </source>
</evidence>
<gene>
    <name evidence="9" type="primary">20214835</name>
    <name evidence="8" type="ORF">HELRODRAFT_73017</name>
</gene>
<dbReference type="eggNOG" id="KOG1250">
    <property type="taxonomic scope" value="Eukaryota"/>
</dbReference>
<dbReference type="GO" id="GO:0003941">
    <property type="term" value="F:L-serine ammonia-lyase activity"/>
    <property type="evidence" value="ECO:0000318"/>
    <property type="project" value="GO_Central"/>
</dbReference>
<organism evidence="9 10">
    <name type="scientific">Helobdella robusta</name>
    <name type="common">Californian leech</name>
    <dbReference type="NCBI Taxonomy" id="6412"/>
    <lineage>
        <taxon>Eukaryota</taxon>
        <taxon>Metazoa</taxon>
        <taxon>Spiralia</taxon>
        <taxon>Lophotrochozoa</taxon>
        <taxon>Annelida</taxon>
        <taxon>Clitellata</taxon>
        <taxon>Hirudinea</taxon>
        <taxon>Rhynchobdellida</taxon>
        <taxon>Glossiphoniidae</taxon>
        <taxon>Helobdella</taxon>
    </lineage>
</organism>
<dbReference type="PANTHER" id="PTHR48078">
    <property type="entry name" value="THREONINE DEHYDRATASE, MITOCHONDRIAL-RELATED"/>
    <property type="match status" value="1"/>
</dbReference>
<dbReference type="SUPFAM" id="SSF53686">
    <property type="entry name" value="Tryptophan synthase beta subunit-like PLP-dependent enzymes"/>
    <property type="match status" value="1"/>
</dbReference>
<dbReference type="OrthoDB" id="4418812at2759"/>
<dbReference type="EMBL" id="KB095905">
    <property type="protein sequence ID" value="ESO09946.1"/>
    <property type="molecule type" value="Genomic_DNA"/>
</dbReference>
<dbReference type="InParanoid" id="T1G187"/>
<evidence type="ECO:0000256" key="3">
    <source>
        <dbReference type="ARBA" id="ARBA00022898"/>
    </source>
</evidence>
<dbReference type="EnsemblMetazoa" id="HelroT73017">
    <property type="protein sequence ID" value="HelroP73017"/>
    <property type="gene ID" value="HelroG73017"/>
</dbReference>
<dbReference type="RefSeq" id="XP_009011760.1">
    <property type="nucleotide sequence ID" value="XM_009013512.1"/>
</dbReference>
<sequence>EEYDEDDLKDPYCDPEHPVQIQFQEISAAAFKIKNGIERTPCDRSRLSEQVGMEVYLKKDFMQYTGSFKERGARYTLMCLSSEQKKLGVIAASAGNHALGLAYHGSKLNIPVIVVMPKTAPLMKQELCKQLGANVVVHGQDFGEAKNYAIHVSKRYNIMYINGYDHPHILAGQGTMGIEIVEQVPDVDAVVVPVGGGGLIAGVALAVKSLKPSGVESERSPGMSVSLKAERPTYAKVFPTLADGLAVPVIGVNAFATLKPLIDKMVVIPEEFIALSILRLVEMEKCVVEGAGATGLAGILSDSMPELKGKKVVCVVSGGNIDTAVLGRVLERGLATDGRLCRFVVTASDRPGGIAQLTRLISSIGVSLKDIFHERAWLKSDIYSCNVKCVVETRNQEHCVELEKLLKLHYDYVNFGSSLSSTLL</sequence>
<evidence type="ECO:0000256" key="1">
    <source>
        <dbReference type="ARBA" id="ARBA00001933"/>
    </source>
</evidence>
<dbReference type="EMBL" id="AMQM01002844">
    <property type="status" value="NOT_ANNOTATED_CDS"/>
    <property type="molecule type" value="Genomic_DNA"/>
</dbReference>
<dbReference type="PANTHER" id="PTHR48078:SF19">
    <property type="entry name" value="ACT DOMAIN-CONTAINING PROTEIN"/>
    <property type="match status" value="1"/>
</dbReference>
<reference evidence="9" key="3">
    <citation type="submission" date="2015-06" db="UniProtKB">
        <authorList>
            <consortium name="EnsemblMetazoa"/>
        </authorList>
    </citation>
    <scope>IDENTIFICATION</scope>
</reference>
<evidence type="ECO:0000313" key="8">
    <source>
        <dbReference type="EMBL" id="ESO09946.1"/>
    </source>
</evidence>
<dbReference type="CDD" id="cd01562">
    <property type="entry name" value="Thr-dehyd"/>
    <property type="match status" value="1"/>
</dbReference>
<dbReference type="OMA" id="MVLRFEF"/>
<dbReference type="GeneID" id="20214835"/>
<comment type="similarity">
    <text evidence="2">Belongs to the serine/threonine dehydratase family.</text>
</comment>
<feature type="domain" description="Tryptophan synthase beta chain-like PALP" evidence="7">
    <location>
        <begin position="34"/>
        <end position="318"/>
    </location>
</feature>
<dbReference type="InterPro" id="IPR044561">
    <property type="entry name" value="ACT_ThrD-II-like"/>
</dbReference>
<dbReference type="FunCoup" id="T1G187">
    <property type="interactions" value="215"/>
</dbReference>
<dbReference type="HOGENOM" id="CLU_021152_4_1_1"/>
<evidence type="ECO:0000259" key="7">
    <source>
        <dbReference type="Pfam" id="PF00291"/>
    </source>
</evidence>
<protein>
    <recommendedName>
        <fullName evidence="5">L-serine deaminase</fullName>
    </recommendedName>
    <alternativeName>
        <fullName evidence="6">L-threonine dehydratase</fullName>
    </alternativeName>
</protein>
<dbReference type="KEGG" id="hro:HELRODRAFT_73017"/>
<dbReference type="InterPro" id="IPR050147">
    <property type="entry name" value="Ser/Thr_Dehydratase"/>
</dbReference>
<dbReference type="InterPro" id="IPR036052">
    <property type="entry name" value="TrpB-like_PALP_sf"/>
</dbReference>
<evidence type="ECO:0000256" key="4">
    <source>
        <dbReference type="ARBA" id="ARBA00023239"/>
    </source>
</evidence>
<keyword evidence="3" id="KW-0663">Pyridoxal phosphate</keyword>
<comment type="cofactor">
    <cofactor evidence="1">
        <name>pyridoxal 5'-phosphate</name>
        <dbReference type="ChEBI" id="CHEBI:597326"/>
    </cofactor>
</comment>
<dbReference type="GO" id="GO:0006565">
    <property type="term" value="P:L-serine catabolic process"/>
    <property type="evidence" value="ECO:0000318"/>
    <property type="project" value="GO_Central"/>
</dbReference>